<dbReference type="EMBL" id="JN247441">
    <property type="protein sequence ID" value="AGK45066.1"/>
    <property type="molecule type" value="Genomic_DNA"/>
</dbReference>
<reference evidence="2" key="1">
    <citation type="journal article" date="2013" name="PLoS ONE">
        <title>Variation in the Complex Carbohydrate Biosynthesis Loci of Acinetobacter baumannii Genomes.</title>
        <authorList>
            <person name="Kenyon J.J."/>
            <person name="Hall R.M."/>
        </authorList>
    </citation>
    <scope>NUCLEOTIDE SEQUENCE</scope>
    <source>
        <strain evidence="2">A320</strain>
    </source>
</reference>
<feature type="transmembrane region" description="Helical" evidence="1">
    <location>
        <begin position="131"/>
        <end position="156"/>
    </location>
</feature>
<organism evidence="2">
    <name type="scientific">Acinetobacter baumannii</name>
    <dbReference type="NCBI Taxonomy" id="470"/>
    <lineage>
        <taxon>Bacteria</taxon>
        <taxon>Pseudomonadati</taxon>
        <taxon>Pseudomonadota</taxon>
        <taxon>Gammaproteobacteria</taxon>
        <taxon>Moraxellales</taxon>
        <taxon>Moraxellaceae</taxon>
        <taxon>Acinetobacter</taxon>
        <taxon>Acinetobacter calcoaceticus/baumannii complex</taxon>
    </lineage>
</organism>
<feature type="transmembrane region" description="Helical" evidence="1">
    <location>
        <begin position="93"/>
        <end position="111"/>
    </location>
</feature>
<reference evidence="2" key="2">
    <citation type="submission" date="2015-06" db="EMBL/GenBank/DDBJ databases">
        <authorList>
            <person name="Hoefler B.C."/>
            <person name="Straight P.D."/>
        </authorList>
    </citation>
    <scope>NUCLEOTIDE SEQUENCE</scope>
    <source>
        <strain evidence="2">A320</strain>
    </source>
</reference>
<sequence length="322" mass="37451">MKYVIFKSGVYMVKVQKGKMYSLLYAFLILIISYYFVPLYIYGDQQFYIDFYDNCFYPSVDSFECYNSKLGTQEPLYFGLVWVMNKLGVDRNIFIIFSNAVFAYLLCANIFKYYKVSFTRNILSILLLTNYYSIVLLFAAERLKFGVIFVLLYLLATSKYKVLYYFLAMVGHIQSFFFSFYVFLIEVRKLKKLWLKIAIIISMLGVGGIFLFFLSEHISHKVEAYSGEGGSLGSIIKTIFFIILSYLYSKNFKVLLCGIPLIAASFVLDVERVAIFAFFVFIGAFVYYKKPLDPLLILILLYFSMKSIEFLINIINFGSGYI</sequence>
<evidence type="ECO:0000313" key="2">
    <source>
        <dbReference type="EMBL" id="AGK45066.1"/>
    </source>
</evidence>
<gene>
    <name evidence="2" type="primary">wzy</name>
</gene>
<keyword evidence="1" id="KW-0472">Membrane</keyword>
<feature type="transmembrane region" description="Helical" evidence="1">
    <location>
        <begin position="261"/>
        <end position="288"/>
    </location>
</feature>
<feature type="transmembrane region" description="Helical" evidence="1">
    <location>
        <begin position="229"/>
        <end position="249"/>
    </location>
</feature>
<dbReference type="RefSeq" id="WP_228138528.1">
    <property type="nucleotide sequence ID" value="NZ_LLFG01000082.1"/>
</dbReference>
<feature type="transmembrane region" description="Helical" evidence="1">
    <location>
        <begin position="21"/>
        <end position="42"/>
    </location>
</feature>
<feature type="transmembrane region" description="Helical" evidence="1">
    <location>
        <begin position="193"/>
        <end position="214"/>
    </location>
</feature>
<accession>N0A603</accession>
<proteinExistence type="predicted"/>
<feature type="transmembrane region" description="Helical" evidence="1">
    <location>
        <begin position="294"/>
        <end position="315"/>
    </location>
</feature>
<feature type="transmembrane region" description="Helical" evidence="1">
    <location>
        <begin position="162"/>
        <end position="184"/>
    </location>
</feature>
<keyword evidence="1" id="KW-0812">Transmembrane</keyword>
<keyword evidence="1" id="KW-1133">Transmembrane helix</keyword>
<protein>
    <submittedName>
        <fullName evidence="2">Wzy</fullName>
    </submittedName>
</protein>
<dbReference type="AlphaFoldDB" id="N0A603"/>
<name>N0A603_ACIBA</name>
<evidence type="ECO:0000256" key="1">
    <source>
        <dbReference type="SAM" id="Phobius"/>
    </source>
</evidence>